<proteinExistence type="predicted"/>
<dbReference type="PANTHER" id="PTHR40763:SF5">
    <property type="entry name" value="MEMBRANE PROTEIN"/>
    <property type="match status" value="1"/>
</dbReference>
<dbReference type="Pfam" id="PF08044">
    <property type="entry name" value="DUF1707"/>
    <property type="match status" value="1"/>
</dbReference>
<keyword evidence="3" id="KW-1185">Reference proteome</keyword>
<dbReference type="RefSeq" id="WP_380746643.1">
    <property type="nucleotide sequence ID" value="NZ_JBHSRF010000002.1"/>
</dbReference>
<feature type="domain" description="DUF1707" evidence="1">
    <location>
        <begin position="12"/>
        <end position="64"/>
    </location>
</feature>
<comment type="caution">
    <text evidence="2">The sequence shown here is derived from an EMBL/GenBank/DDBJ whole genome shotgun (WGS) entry which is preliminary data.</text>
</comment>
<dbReference type="EMBL" id="JBHSRF010000002">
    <property type="protein sequence ID" value="MFC6080015.1"/>
    <property type="molecule type" value="Genomic_DNA"/>
</dbReference>
<name>A0ABW1NAJ6_9ACTN</name>
<evidence type="ECO:0000313" key="3">
    <source>
        <dbReference type="Proteomes" id="UP001596137"/>
    </source>
</evidence>
<dbReference type="Proteomes" id="UP001596137">
    <property type="component" value="Unassembled WGS sequence"/>
</dbReference>
<evidence type="ECO:0000259" key="1">
    <source>
        <dbReference type="Pfam" id="PF08044"/>
    </source>
</evidence>
<dbReference type="InterPro" id="IPR012551">
    <property type="entry name" value="DUF1707_SHOCT-like"/>
</dbReference>
<reference evidence="3" key="1">
    <citation type="journal article" date="2019" name="Int. J. Syst. Evol. Microbiol.">
        <title>The Global Catalogue of Microorganisms (GCM) 10K type strain sequencing project: providing services to taxonomists for standard genome sequencing and annotation.</title>
        <authorList>
            <consortium name="The Broad Institute Genomics Platform"/>
            <consortium name="The Broad Institute Genome Sequencing Center for Infectious Disease"/>
            <person name="Wu L."/>
            <person name="Ma J."/>
        </authorList>
    </citation>
    <scope>NUCLEOTIDE SEQUENCE [LARGE SCALE GENOMIC DNA]</scope>
    <source>
        <strain evidence="3">JCM 30346</strain>
    </source>
</reference>
<sequence>MSGDLVPRPPQTRMSDADREQVAQRLRAAHGEGRLTLEEFDERLGGVFASRTFGEADQYVADLPGSPISAAALEHAELRTTAATLKRRGRWVVPRHLVVTAKVGTVKLDFTEAHITHPVIYIDLDVYAGSTILVLPPGSSADLDNVEFVAGQSRMRDVTATAFAGEGLHVVVRGKQRAGTLVVRTRRRFLRWRW</sequence>
<protein>
    <submittedName>
        <fullName evidence="2">DUF1707 domain-containing protein</fullName>
    </submittedName>
</protein>
<accession>A0ABW1NAJ6</accession>
<evidence type="ECO:0000313" key="2">
    <source>
        <dbReference type="EMBL" id="MFC6080015.1"/>
    </source>
</evidence>
<gene>
    <name evidence="2" type="ORF">ACFP1K_02505</name>
</gene>
<organism evidence="2 3">
    <name type="scientific">Sphaerisporangium aureirubrum</name>
    <dbReference type="NCBI Taxonomy" id="1544736"/>
    <lineage>
        <taxon>Bacteria</taxon>
        <taxon>Bacillati</taxon>
        <taxon>Actinomycetota</taxon>
        <taxon>Actinomycetes</taxon>
        <taxon>Streptosporangiales</taxon>
        <taxon>Streptosporangiaceae</taxon>
        <taxon>Sphaerisporangium</taxon>
    </lineage>
</organism>
<dbReference type="PANTHER" id="PTHR40763">
    <property type="entry name" value="MEMBRANE PROTEIN-RELATED"/>
    <property type="match status" value="1"/>
</dbReference>